<evidence type="ECO:0000313" key="2">
    <source>
        <dbReference type="EMBL" id="MFD0687524.1"/>
    </source>
</evidence>
<feature type="compositionally biased region" description="Basic and acidic residues" evidence="1">
    <location>
        <begin position="1"/>
        <end position="26"/>
    </location>
</feature>
<name>A0ABW2XNC9_9ACTN</name>
<feature type="region of interest" description="Disordered" evidence="1">
    <location>
        <begin position="1"/>
        <end position="51"/>
    </location>
</feature>
<dbReference type="InterPro" id="IPR055642">
    <property type="entry name" value="DUF7218"/>
</dbReference>
<sequence length="85" mass="9425">MPKSQIKDEKKYKKLRDKGESKEKAARIANASAGQGSKKVAKKGGKSASYSDWTKDELMKRAREIGVKGRSSMSKSQLVDALRDH</sequence>
<accession>A0ABW2XNC9</accession>
<dbReference type="RefSeq" id="WP_131762896.1">
    <property type="nucleotide sequence ID" value="NZ_CAACUY010000269.1"/>
</dbReference>
<dbReference type="Pfam" id="PF23855">
    <property type="entry name" value="DUF7218"/>
    <property type="match status" value="1"/>
</dbReference>
<comment type="caution">
    <text evidence="2">The sequence shown here is derived from an EMBL/GenBank/DDBJ whole genome shotgun (WGS) entry which is preliminary data.</text>
</comment>
<proteinExistence type="predicted"/>
<dbReference type="Proteomes" id="UP001597063">
    <property type="component" value="Unassembled WGS sequence"/>
</dbReference>
<protein>
    <submittedName>
        <fullName evidence="2">Rho termination factor</fullName>
    </submittedName>
</protein>
<organism evidence="2 3">
    <name type="scientific">Actinomadura fibrosa</name>
    <dbReference type="NCBI Taxonomy" id="111802"/>
    <lineage>
        <taxon>Bacteria</taxon>
        <taxon>Bacillati</taxon>
        <taxon>Actinomycetota</taxon>
        <taxon>Actinomycetes</taxon>
        <taxon>Streptosporangiales</taxon>
        <taxon>Thermomonosporaceae</taxon>
        <taxon>Actinomadura</taxon>
    </lineage>
</organism>
<feature type="region of interest" description="Disordered" evidence="1">
    <location>
        <begin position="64"/>
        <end position="85"/>
    </location>
</feature>
<gene>
    <name evidence="2" type="ORF">ACFQZM_23710</name>
</gene>
<reference evidence="3" key="1">
    <citation type="journal article" date="2019" name="Int. J. Syst. Evol. Microbiol.">
        <title>The Global Catalogue of Microorganisms (GCM) 10K type strain sequencing project: providing services to taxonomists for standard genome sequencing and annotation.</title>
        <authorList>
            <consortium name="The Broad Institute Genomics Platform"/>
            <consortium name="The Broad Institute Genome Sequencing Center for Infectious Disease"/>
            <person name="Wu L."/>
            <person name="Ma J."/>
        </authorList>
    </citation>
    <scope>NUCLEOTIDE SEQUENCE [LARGE SCALE GENOMIC DNA]</scope>
    <source>
        <strain evidence="3">JCM 9371</strain>
    </source>
</reference>
<evidence type="ECO:0000256" key="1">
    <source>
        <dbReference type="SAM" id="MobiDB-lite"/>
    </source>
</evidence>
<dbReference type="EMBL" id="JBHTGP010000013">
    <property type="protein sequence ID" value="MFD0687524.1"/>
    <property type="molecule type" value="Genomic_DNA"/>
</dbReference>
<keyword evidence="3" id="KW-1185">Reference proteome</keyword>
<evidence type="ECO:0000313" key="3">
    <source>
        <dbReference type="Proteomes" id="UP001597063"/>
    </source>
</evidence>